<evidence type="ECO:0000256" key="3">
    <source>
        <dbReference type="PROSITE-ProRule" id="PRU00175"/>
    </source>
</evidence>
<evidence type="ECO:0000256" key="1">
    <source>
        <dbReference type="ARBA" id="ARBA00022771"/>
    </source>
</evidence>
<dbReference type="GO" id="GO:0016567">
    <property type="term" value="P:protein ubiquitination"/>
    <property type="evidence" value="ECO:0007669"/>
    <property type="project" value="TreeGrafter"/>
</dbReference>
<keyword evidence="6" id="KW-1185">Reference proteome</keyword>
<keyword evidence="1 3" id="KW-0863">Zinc-finger</keyword>
<evidence type="ECO:0000256" key="2">
    <source>
        <dbReference type="ARBA" id="ARBA00022833"/>
    </source>
</evidence>
<dbReference type="GO" id="GO:0031297">
    <property type="term" value="P:replication fork processing"/>
    <property type="evidence" value="ECO:0007669"/>
    <property type="project" value="TreeGrafter"/>
</dbReference>
<dbReference type="InterPro" id="IPR001841">
    <property type="entry name" value="Znf_RING"/>
</dbReference>
<proteinExistence type="predicted"/>
<gene>
    <name evidence="7" type="primary">LOC119636314</name>
</gene>
<dbReference type="KEGG" id="gfs:119636314"/>
<organism evidence="6 7">
    <name type="scientific">Glossina fuscipes</name>
    <dbReference type="NCBI Taxonomy" id="7396"/>
    <lineage>
        <taxon>Eukaryota</taxon>
        <taxon>Metazoa</taxon>
        <taxon>Ecdysozoa</taxon>
        <taxon>Arthropoda</taxon>
        <taxon>Hexapoda</taxon>
        <taxon>Insecta</taxon>
        <taxon>Pterygota</taxon>
        <taxon>Neoptera</taxon>
        <taxon>Endopterygota</taxon>
        <taxon>Diptera</taxon>
        <taxon>Brachycera</taxon>
        <taxon>Muscomorpha</taxon>
        <taxon>Hippoboscoidea</taxon>
        <taxon>Glossinidae</taxon>
        <taxon>Glossina</taxon>
    </lineage>
</organism>
<dbReference type="GeneID" id="119636314"/>
<feature type="coiled-coil region" evidence="4">
    <location>
        <begin position="84"/>
        <end position="146"/>
    </location>
</feature>
<name>A0A9C5Z0K4_9MUSC</name>
<dbReference type="PANTHER" id="PTHR46569">
    <property type="entry name" value="E3 UBIQUITIN-PROTEIN LIGASE TRAIP"/>
    <property type="match status" value="1"/>
</dbReference>
<dbReference type="Proteomes" id="UP000092443">
    <property type="component" value="Unplaced"/>
</dbReference>
<dbReference type="SUPFAM" id="SSF57997">
    <property type="entry name" value="Tropomyosin"/>
    <property type="match status" value="1"/>
</dbReference>
<dbReference type="PROSITE" id="PS50089">
    <property type="entry name" value="ZF_RING_2"/>
    <property type="match status" value="1"/>
</dbReference>
<feature type="domain" description="RING-type" evidence="5">
    <location>
        <begin position="12"/>
        <end position="53"/>
    </location>
</feature>
<dbReference type="AlphaFoldDB" id="A0A9C5Z0K4"/>
<evidence type="ECO:0000256" key="4">
    <source>
        <dbReference type="SAM" id="Coils"/>
    </source>
</evidence>
<dbReference type="InterPro" id="IPR052639">
    <property type="entry name" value="TRAIP_ubiq-protein_ligase"/>
</dbReference>
<dbReference type="RefSeq" id="XP_037887544.1">
    <property type="nucleotide sequence ID" value="XM_038031616.1"/>
</dbReference>
<keyword evidence="1 3" id="KW-0479">Metal-binding</keyword>
<dbReference type="SMART" id="SM00184">
    <property type="entry name" value="RING"/>
    <property type="match status" value="1"/>
</dbReference>
<reference evidence="7" key="1">
    <citation type="submission" date="2025-08" db="UniProtKB">
        <authorList>
            <consortium name="RefSeq"/>
        </authorList>
    </citation>
    <scope>IDENTIFICATION</scope>
    <source>
        <tissue evidence="7">Whole body pupa</tissue>
    </source>
</reference>
<keyword evidence="4" id="KW-0175">Coiled coil</keyword>
<dbReference type="Pfam" id="PF13639">
    <property type="entry name" value="zf-RING_2"/>
    <property type="match status" value="1"/>
</dbReference>
<dbReference type="PANTHER" id="PTHR46569:SF1">
    <property type="entry name" value="E3 UBIQUITIN-PROTEIN LIGASE RFWD3-RELATED"/>
    <property type="match status" value="1"/>
</dbReference>
<protein>
    <submittedName>
        <fullName evidence="7">E3 ubiquitin-protein ligase CIP8-like</fullName>
    </submittedName>
</protein>
<evidence type="ECO:0000313" key="7">
    <source>
        <dbReference type="RefSeq" id="XP_037887544.1"/>
    </source>
</evidence>
<evidence type="ECO:0000313" key="6">
    <source>
        <dbReference type="Proteomes" id="UP000092443"/>
    </source>
</evidence>
<sequence length="149" mass="17295">MSDMSAPPIIVCSICKEKLIITDTIDSISCGHIFHHNCIQYWRKRSAECPVCRFQCDGSQRVFLDFDENAIGDAADCAADNAIIRELQDKLQTCERNLKRAKDRLDECEAKNLILEEKYTEAKENFKKLMEQNDRLYSQLKEKEREGKK</sequence>
<dbReference type="Gene3D" id="3.30.40.10">
    <property type="entry name" value="Zinc/RING finger domain, C3HC4 (zinc finger)"/>
    <property type="match status" value="1"/>
</dbReference>
<dbReference type="GO" id="GO:0005634">
    <property type="term" value="C:nucleus"/>
    <property type="evidence" value="ECO:0007669"/>
    <property type="project" value="TreeGrafter"/>
</dbReference>
<keyword evidence="2" id="KW-0862">Zinc</keyword>
<dbReference type="SUPFAM" id="SSF57850">
    <property type="entry name" value="RING/U-box"/>
    <property type="match status" value="1"/>
</dbReference>
<evidence type="ECO:0000259" key="5">
    <source>
        <dbReference type="PROSITE" id="PS50089"/>
    </source>
</evidence>
<dbReference type="InterPro" id="IPR013083">
    <property type="entry name" value="Znf_RING/FYVE/PHD"/>
</dbReference>
<accession>A0A9C5Z0K4</accession>
<dbReference type="GO" id="GO:0090734">
    <property type="term" value="C:site of DNA damage"/>
    <property type="evidence" value="ECO:0007669"/>
    <property type="project" value="TreeGrafter"/>
</dbReference>
<dbReference type="GO" id="GO:0008270">
    <property type="term" value="F:zinc ion binding"/>
    <property type="evidence" value="ECO:0007669"/>
    <property type="project" value="UniProtKB-KW"/>
</dbReference>
<dbReference type="GO" id="GO:0061630">
    <property type="term" value="F:ubiquitin protein ligase activity"/>
    <property type="evidence" value="ECO:0007669"/>
    <property type="project" value="TreeGrafter"/>
</dbReference>